<feature type="domain" description="COQ9 C-terminal" evidence="1">
    <location>
        <begin position="126"/>
        <end position="191"/>
    </location>
</feature>
<proteinExistence type="predicted"/>
<keyword evidence="3" id="KW-1185">Reference proteome</keyword>
<comment type="caution">
    <text evidence="2">The sequence shown here is derived from an EMBL/GenBank/DDBJ whole genome shotgun (WGS) entry which is preliminary data.</text>
</comment>
<dbReference type="Pfam" id="PF08511">
    <property type="entry name" value="COQ9"/>
    <property type="match status" value="1"/>
</dbReference>
<dbReference type="NCBIfam" id="TIGR02396">
    <property type="entry name" value="diverge_rpsU"/>
    <property type="match status" value="1"/>
</dbReference>
<name>A0ABW1S7K5_9PROT</name>
<dbReference type="Proteomes" id="UP001596303">
    <property type="component" value="Unassembled WGS sequence"/>
</dbReference>
<dbReference type="EMBL" id="JBHSSW010000005">
    <property type="protein sequence ID" value="MFC6197620.1"/>
    <property type="molecule type" value="Genomic_DNA"/>
</dbReference>
<dbReference type="InterPro" id="IPR012762">
    <property type="entry name" value="Ubiq_biosynth_COQ9"/>
</dbReference>
<reference evidence="3" key="1">
    <citation type="journal article" date="2019" name="Int. J. Syst. Evol. Microbiol.">
        <title>The Global Catalogue of Microorganisms (GCM) 10K type strain sequencing project: providing services to taxonomists for standard genome sequencing and annotation.</title>
        <authorList>
            <consortium name="The Broad Institute Genomics Platform"/>
            <consortium name="The Broad Institute Genome Sequencing Center for Infectious Disease"/>
            <person name="Wu L."/>
            <person name="Ma J."/>
        </authorList>
    </citation>
    <scope>NUCLEOTIDE SEQUENCE [LARGE SCALE GENOMIC DNA]</scope>
    <source>
        <strain evidence="3">CGMCC-1.15741</strain>
    </source>
</reference>
<evidence type="ECO:0000259" key="1">
    <source>
        <dbReference type="Pfam" id="PF08511"/>
    </source>
</evidence>
<protein>
    <submittedName>
        <fullName evidence="2">COQ9 family protein</fullName>
    </submittedName>
</protein>
<dbReference type="InterPro" id="IPR013718">
    <property type="entry name" value="COQ9_C"/>
</dbReference>
<dbReference type="Gene3D" id="1.10.357.10">
    <property type="entry name" value="Tetracycline Repressor, domain 2"/>
    <property type="match status" value="1"/>
</dbReference>
<organism evidence="2 3">
    <name type="scientific">Ponticaulis profundi</name>
    <dbReference type="NCBI Taxonomy" id="2665222"/>
    <lineage>
        <taxon>Bacteria</taxon>
        <taxon>Pseudomonadati</taxon>
        <taxon>Pseudomonadota</taxon>
        <taxon>Alphaproteobacteria</taxon>
        <taxon>Hyphomonadales</taxon>
        <taxon>Hyphomonadaceae</taxon>
        <taxon>Ponticaulis</taxon>
    </lineage>
</organism>
<evidence type="ECO:0000313" key="2">
    <source>
        <dbReference type="EMBL" id="MFC6197620.1"/>
    </source>
</evidence>
<gene>
    <name evidence="2" type="ORF">ACFQDM_05995</name>
</gene>
<dbReference type="RefSeq" id="WP_377376788.1">
    <property type="nucleotide sequence ID" value="NZ_JBHSSW010000005.1"/>
</dbReference>
<accession>A0ABW1S7K5</accession>
<sequence>MPTPEDAPTAALVQKILPEMLKIAGEEGWNAMTLQKAAQLADVQADDVSQALPSGIDSLVPLYFREIDERLRDKLSNTDMGSLRIRDKVTLGVETWFELLGEHHGASVKAIDWCSARLFGRLPTTELIWGTADTIWTGIGDEDTGFTYMSKRTTLSAVLTSTLAVWRQSANDDAEWKAFLSRRIDDVMSFEKFKAKLKAPKFPFFA</sequence>
<evidence type="ECO:0000313" key="3">
    <source>
        <dbReference type="Proteomes" id="UP001596303"/>
    </source>
</evidence>